<evidence type="ECO:0000313" key="2">
    <source>
        <dbReference type="Proteomes" id="UP000059188"/>
    </source>
</evidence>
<dbReference type="Proteomes" id="UP000059188">
    <property type="component" value="Unassembled WGS sequence"/>
</dbReference>
<proteinExistence type="predicted"/>
<gene>
    <name evidence="1" type="ORF">RSOLAG1IB_02376</name>
</gene>
<protein>
    <submittedName>
        <fullName evidence="1">Uncharacterized protein</fullName>
    </submittedName>
</protein>
<accession>A0A0B7FN45</accession>
<organism evidence="1 2">
    <name type="scientific">Thanatephorus cucumeris (strain AG1-IB / isolate 7/3/14)</name>
    <name type="common">Lettuce bottom rot fungus</name>
    <name type="synonym">Rhizoctonia solani</name>
    <dbReference type="NCBI Taxonomy" id="1108050"/>
    <lineage>
        <taxon>Eukaryota</taxon>
        <taxon>Fungi</taxon>
        <taxon>Dikarya</taxon>
        <taxon>Basidiomycota</taxon>
        <taxon>Agaricomycotina</taxon>
        <taxon>Agaricomycetes</taxon>
        <taxon>Cantharellales</taxon>
        <taxon>Ceratobasidiaceae</taxon>
        <taxon>Rhizoctonia</taxon>
        <taxon>Rhizoctonia solani AG-1</taxon>
    </lineage>
</organism>
<dbReference type="EMBL" id="LN679102">
    <property type="protein sequence ID" value="CEL57633.1"/>
    <property type="molecule type" value="Genomic_DNA"/>
</dbReference>
<keyword evidence="2" id="KW-1185">Reference proteome</keyword>
<reference evidence="1 2" key="1">
    <citation type="submission" date="2014-11" db="EMBL/GenBank/DDBJ databases">
        <authorList>
            <person name="Wibberg Daniel"/>
        </authorList>
    </citation>
    <scope>NUCLEOTIDE SEQUENCE [LARGE SCALE GENOMIC DNA]</scope>
    <source>
        <strain evidence="1">Rhizoctonia solani AG1-IB 7/3/14</strain>
    </source>
</reference>
<name>A0A0B7FN45_THACB</name>
<dbReference type="AlphaFoldDB" id="A0A0B7FN45"/>
<sequence>MIMSATPQSYANSPITSAINLIPMHIGDLFGDEVSMAEIHVGIMQTKIAHEDLRDEFRVGFTAQDHMHEIQIIKKMVVPIKCGIQRMVNTTTINSRRRYATWFKNQ</sequence>
<evidence type="ECO:0000313" key="1">
    <source>
        <dbReference type="EMBL" id="CEL57633.1"/>
    </source>
</evidence>